<keyword evidence="2" id="KW-1185">Reference proteome</keyword>
<proteinExistence type="predicted"/>
<dbReference type="EMBL" id="JARBHB010000005">
    <property type="protein sequence ID" value="KAJ8884155.1"/>
    <property type="molecule type" value="Genomic_DNA"/>
</dbReference>
<organism evidence="1 2">
    <name type="scientific">Dryococelus australis</name>
    <dbReference type="NCBI Taxonomy" id="614101"/>
    <lineage>
        <taxon>Eukaryota</taxon>
        <taxon>Metazoa</taxon>
        <taxon>Ecdysozoa</taxon>
        <taxon>Arthropoda</taxon>
        <taxon>Hexapoda</taxon>
        <taxon>Insecta</taxon>
        <taxon>Pterygota</taxon>
        <taxon>Neoptera</taxon>
        <taxon>Polyneoptera</taxon>
        <taxon>Phasmatodea</taxon>
        <taxon>Verophasmatodea</taxon>
        <taxon>Anareolatae</taxon>
        <taxon>Phasmatidae</taxon>
        <taxon>Eurycanthinae</taxon>
        <taxon>Dryococelus</taxon>
    </lineage>
</organism>
<evidence type="ECO:0000313" key="2">
    <source>
        <dbReference type="Proteomes" id="UP001159363"/>
    </source>
</evidence>
<comment type="caution">
    <text evidence="1">The sequence shown here is derived from an EMBL/GenBank/DDBJ whole genome shotgun (WGS) entry which is preliminary data.</text>
</comment>
<protein>
    <submittedName>
        <fullName evidence="1">Uncharacterized protein</fullName>
    </submittedName>
</protein>
<sequence length="293" mass="32398">MRRLSTTCVVHLDGRPERRRMSTSTRISASDCWARGRRDVMSQRFPPPEHWPARLLAEIAAHYRSAKHGIEDHSPLKIQSCGPIILSPKSAVTADLLPAHCVRLYSPAPRLRGGQAAGYTCTHHRLKIMQTDLAGCAPVSLEDYAPPREQYARTLHEGYLRSRIRLRTAGRRRNKRNCEDTGWAPPVVALGIDVAVMPRTTACVRVPPPPSLTDCLSTARFATAEHTRLPSFDLLPPLVLEVAAIDLEAGVQMTPKIVKGTGEDMLRDGIDSCDNVGLEFFECVRVVAVDLSL</sequence>
<evidence type="ECO:0000313" key="1">
    <source>
        <dbReference type="EMBL" id="KAJ8884155.1"/>
    </source>
</evidence>
<accession>A0ABQ9HIY3</accession>
<dbReference type="Proteomes" id="UP001159363">
    <property type="component" value="Chromosome 4"/>
</dbReference>
<reference evidence="1 2" key="1">
    <citation type="submission" date="2023-02" db="EMBL/GenBank/DDBJ databases">
        <title>LHISI_Scaffold_Assembly.</title>
        <authorList>
            <person name="Stuart O.P."/>
            <person name="Cleave R."/>
            <person name="Magrath M.J.L."/>
            <person name="Mikheyev A.S."/>
        </authorList>
    </citation>
    <scope>NUCLEOTIDE SEQUENCE [LARGE SCALE GENOMIC DNA]</scope>
    <source>
        <strain evidence="1">Daus_M_001</strain>
        <tissue evidence="1">Leg muscle</tissue>
    </source>
</reference>
<name>A0ABQ9HIY3_9NEOP</name>
<gene>
    <name evidence="1" type="ORF">PR048_016012</name>
</gene>